<reference evidence="2 3" key="1">
    <citation type="submission" date="2023-09" db="EMBL/GenBank/DDBJ databases">
        <title>Multi-omics analysis of a traditional fermented food reveals byproduct-associated fungal strains for waste-to-food upcycling.</title>
        <authorList>
            <consortium name="Lawrence Berkeley National Laboratory"/>
            <person name="Rekdal V.M."/>
            <person name="Villalobos-Escobedo J.M."/>
            <person name="Rodriguez-Valeron N."/>
            <person name="Garcia M.O."/>
            <person name="Vasquez D.P."/>
            <person name="Damayanti I."/>
            <person name="Sorensen P.M."/>
            <person name="Baidoo E.E."/>
            <person name="De Carvalho A.C."/>
            <person name="Riley R."/>
            <person name="Lipzen A."/>
            <person name="He G."/>
            <person name="Yan M."/>
            <person name="Haridas S."/>
            <person name="Daum C."/>
            <person name="Yoshinaga Y."/>
            <person name="Ng V."/>
            <person name="Grigoriev I.V."/>
            <person name="Munk R."/>
            <person name="Nuraida L."/>
            <person name="Wijaya C.H."/>
            <person name="Morales P.-C."/>
            <person name="Keasling J.D."/>
        </authorList>
    </citation>
    <scope>NUCLEOTIDE SEQUENCE [LARGE SCALE GENOMIC DNA]</scope>
    <source>
        <strain evidence="2 3">FGSC 2613</strain>
    </source>
</reference>
<gene>
    <name evidence="2" type="ORF">QR685DRAFT_595083</name>
</gene>
<dbReference type="PROSITE" id="PS51762">
    <property type="entry name" value="GH16_2"/>
    <property type="match status" value="1"/>
</dbReference>
<dbReference type="Pfam" id="PF00722">
    <property type="entry name" value="Glyco_hydro_16"/>
    <property type="match status" value="1"/>
</dbReference>
<dbReference type="GO" id="GO:0016787">
    <property type="term" value="F:hydrolase activity"/>
    <property type="evidence" value="ECO:0007669"/>
    <property type="project" value="UniProtKB-KW"/>
</dbReference>
<sequence>MHSSSTINCIVSSRTGQALTNSLNPSSTPTLTKELANMRSFHHPLPLLLQTITILCLFPSAFASSKTLLIPSTSFNSTTIFNTYWSLNYPWGTDHNGAARMSPSQVSISPSADGASSTLTLTAHRYLSGAIHAKQHFTITSSSSSGAGAVSGYNFSAEFRAPVSKGTWPAFWLTAVNGWPPEIDMAEWKGSGKISFNTFNTSSQVMARDVVYGPNGSEKEWHRVVCEIGRDGRNGGKDVEVRFWMDGQLVVTQWGKGIINLQMEGSSGSPGPEADTLYQVRDLEVWSYGD</sequence>
<keyword evidence="2" id="KW-0378">Hydrolase</keyword>
<organism evidence="2 3">
    <name type="scientific">Neurospora intermedia</name>
    <dbReference type="NCBI Taxonomy" id="5142"/>
    <lineage>
        <taxon>Eukaryota</taxon>
        <taxon>Fungi</taxon>
        <taxon>Dikarya</taxon>
        <taxon>Ascomycota</taxon>
        <taxon>Pezizomycotina</taxon>
        <taxon>Sordariomycetes</taxon>
        <taxon>Sordariomycetidae</taxon>
        <taxon>Sordariales</taxon>
        <taxon>Sordariaceae</taxon>
        <taxon>Neurospora</taxon>
    </lineage>
</organism>
<dbReference type="InterPro" id="IPR000757">
    <property type="entry name" value="Beta-glucanase-like"/>
</dbReference>
<keyword evidence="3" id="KW-1185">Reference proteome</keyword>
<dbReference type="Gene3D" id="2.60.120.200">
    <property type="match status" value="1"/>
</dbReference>
<name>A0ABR3DL00_NEUIN</name>
<dbReference type="SUPFAM" id="SSF49899">
    <property type="entry name" value="Concanavalin A-like lectins/glucanases"/>
    <property type="match status" value="1"/>
</dbReference>
<evidence type="ECO:0000313" key="2">
    <source>
        <dbReference type="EMBL" id="KAL0473340.1"/>
    </source>
</evidence>
<dbReference type="InterPro" id="IPR013320">
    <property type="entry name" value="ConA-like_dom_sf"/>
</dbReference>
<accession>A0ABR3DL00</accession>
<proteinExistence type="predicted"/>
<dbReference type="EMBL" id="JAVLET010000002">
    <property type="protein sequence ID" value="KAL0473340.1"/>
    <property type="molecule type" value="Genomic_DNA"/>
</dbReference>
<dbReference type="Proteomes" id="UP001451303">
    <property type="component" value="Unassembled WGS sequence"/>
</dbReference>
<protein>
    <submittedName>
        <fullName evidence="2">Glycoside hydrolase</fullName>
    </submittedName>
</protein>
<comment type="caution">
    <text evidence="2">The sequence shown here is derived from an EMBL/GenBank/DDBJ whole genome shotgun (WGS) entry which is preliminary data.</text>
</comment>
<evidence type="ECO:0000259" key="1">
    <source>
        <dbReference type="PROSITE" id="PS51762"/>
    </source>
</evidence>
<evidence type="ECO:0000313" key="3">
    <source>
        <dbReference type="Proteomes" id="UP001451303"/>
    </source>
</evidence>
<feature type="domain" description="GH16" evidence="1">
    <location>
        <begin position="63"/>
        <end position="290"/>
    </location>
</feature>